<feature type="region of interest" description="Disordered" evidence="3">
    <location>
        <begin position="268"/>
        <end position="287"/>
    </location>
</feature>
<dbReference type="SUPFAM" id="SSF47823">
    <property type="entry name" value="lambda integrase-like, N-terminal domain"/>
    <property type="match status" value="1"/>
</dbReference>
<evidence type="ECO:0000256" key="3">
    <source>
        <dbReference type="SAM" id="MobiDB-lite"/>
    </source>
</evidence>
<gene>
    <name evidence="4" type="ORF">H4Q32_024931</name>
</gene>
<dbReference type="InterPro" id="IPR043502">
    <property type="entry name" value="DNA/RNA_pol_sf"/>
</dbReference>
<dbReference type="Proteomes" id="UP000830375">
    <property type="component" value="Unassembled WGS sequence"/>
</dbReference>
<dbReference type="SUPFAM" id="SSF56349">
    <property type="entry name" value="DNA breaking-rejoining enzymes"/>
    <property type="match status" value="1"/>
</dbReference>
<evidence type="ECO:0000313" key="5">
    <source>
        <dbReference type="Proteomes" id="UP000830375"/>
    </source>
</evidence>
<organism evidence="4 5">
    <name type="scientific">Labeo rohita</name>
    <name type="common">Indian major carp</name>
    <name type="synonym">Cyprinus rohita</name>
    <dbReference type="NCBI Taxonomy" id="84645"/>
    <lineage>
        <taxon>Eukaryota</taxon>
        <taxon>Metazoa</taxon>
        <taxon>Chordata</taxon>
        <taxon>Craniata</taxon>
        <taxon>Vertebrata</taxon>
        <taxon>Euteleostomi</taxon>
        <taxon>Actinopterygii</taxon>
        <taxon>Neopterygii</taxon>
        <taxon>Teleostei</taxon>
        <taxon>Ostariophysi</taxon>
        <taxon>Cypriniformes</taxon>
        <taxon>Cyprinidae</taxon>
        <taxon>Labeoninae</taxon>
        <taxon>Labeonini</taxon>
        <taxon>Labeo</taxon>
    </lineage>
</organism>
<evidence type="ECO:0000313" key="4">
    <source>
        <dbReference type="EMBL" id="KAI2646504.1"/>
    </source>
</evidence>
<dbReference type="SUPFAM" id="SSF56672">
    <property type="entry name" value="DNA/RNA polymerases"/>
    <property type="match status" value="1"/>
</dbReference>
<dbReference type="Gene3D" id="3.30.70.270">
    <property type="match status" value="1"/>
</dbReference>
<reference evidence="4 5" key="1">
    <citation type="submission" date="2022-01" db="EMBL/GenBank/DDBJ databases">
        <title>A high-quality chromosome-level genome assembly of rohu carp, Labeo rohita.</title>
        <authorList>
            <person name="Arick M.A. II"/>
            <person name="Hsu C.-Y."/>
            <person name="Magbanua Z."/>
            <person name="Pechanova O."/>
            <person name="Grover C."/>
            <person name="Miller E."/>
            <person name="Thrash A."/>
            <person name="Ezzel L."/>
            <person name="Alam S."/>
            <person name="Benzie J."/>
            <person name="Hamilton M."/>
            <person name="Karsi A."/>
            <person name="Lawrence M.L."/>
            <person name="Peterson D.G."/>
        </authorList>
    </citation>
    <scope>NUCLEOTIDE SEQUENCE [LARGE SCALE GENOMIC DNA]</scope>
    <source>
        <strain evidence="5">BAU-BD-2019</strain>
        <tissue evidence="4">Blood</tissue>
    </source>
</reference>
<sequence>MSDDCTVPLLSHTGVVMLMVSRFGCVASFGCGSVARVRPRNGCYAFPGRRECQARVESSTMSPTLAAGRLVSWVLSTLPQFLSFWKCMRKSWTAPFSARSRSGPSSILTTLDGEVAKGYLELPPSGAVCKAYTACAVLHVHQAKALKELHEGSSDPGFMQELWAATDLTLQATKVTARSLGQAMSILVVQERHLWLNLADMHEPDKVRFLNGPVCQAGLFGDLLPLPSRRLQPLHLLVAKGDPWRSPPPLLSLSSSLHLGGRWLAAGPPPNQAAGVGASDPEMGDPEMGGSALREMVSAPLPPPEEGRVENLLFPFVFVPLLSPARPCHSLPPLSSPAGSSVWFEDATKPSHTSSARPWNQVSVARHTQTPLRATLVPPGSGPCVPPRCPTPGTSVVPLVLLARYLGAWLALPRPSRWLIRTIRLGYAIHSPGVHPKIGVLLAKDAIEPVPPADMKTGFYSPYFIVPKKGGGLRPILDLRTLNRALHKLPFKMLTLKCILECIHPQDWFAVIDLKDPYFHVSILPSTQTISMVCVQRSGVSVQGPTLRAVPVASRLYEGTWCSDTSACWDFGSTGKRANSPPVQRISFLGVELDSVNRTARLTEQRVQSVLNCLNSFRGRTAAPLKLFQRLLGHMASAATVTPLGLLHMSRRALTTACASGRMATPSSGGPADLGLLRSRTGRPVCLSGLDPLPVILLSDRGHPRHRCAGTQLAPGPSQICVSPSEPSSTDTVQSQGGREAGPVSCAIVAQPDLVFRTYAPHDTPSLAHSSEEGSAFSETAHSLAPASRSLETSCLYRLEQRLSPSTLKVYVAAIAAHHNAVDGKSLGKHDLVVRFLRGARRLNPPRPTSIPSWDLSLLLTALQRPPFEPLQSAELKILSLKTVLLTALASIKRIGDLQAFSVDESCLEFGPANSHVVLRPRPGYVPKRPGSEPALAFLCPIRALRLYVDRTQSFRTPDQLFVCYGGQQKGKAVSKQRLAHWIVDAIVLAYQFQDTPCPFGLQAHSTRTVASSWALAQGASLTDICRAAGWVTPNTFARFYSLSVEPVSSRVLAPSGQ</sequence>
<dbReference type="Gene3D" id="1.10.150.130">
    <property type="match status" value="1"/>
</dbReference>
<feature type="compositionally biased region" description="Polar residues" evidence="3">
    <location>
        <begin position="720"/>
        <end position="737"/>
    </location>
</feature>
<evidence type="ECO:0000256" key="1">
    <source>
        <dbReference type="ARBA" id="ARBA00023125"/>
    </source>
</evidence>
<dbReference type="PANTHER" id="PTHR35617:SF3">
    <property type="entry name" value="CORE-BINDING (CB) DOMAIN-CONTAINING PROTEIN"/>
    <property type="match status" value="1"/>
</dbReference>
<keyword evidence="5" id="KW-1185">Reference proteome</keyword>
<dbReference type="InterPro" id="IPR043128">
    <property type="entry name" value="Rev_trsase/Diguanyl_cyclase"/>
</dbReference>
<feature type="region of interest" description="Disordered" evidence="3">
    <location>
        <begin position="719"/>
        <end position="740"/>
    </location>
</feature>
<keyword evidence="1" id="KW-0238">DNA-binding</keyword>
<dbReference type="Gene3D" id="1.10.443.10">
    <property type="entry name" value="Intergrase catalytic core"/>
    <property type="match status" value="1"/>
</dbReference>
<dbReference type="Gene3D" id="3.10.10.10">
    <property type="entry name" value="HIV Type 1 Reverse Transcriptase, subunit A, domain 1"/>
    <property type="match status" value="1"/>
</dbReference>
<evidence type="ECO:0000256" key="2">
    <source>
        <dbReference type="ARBA" id="ARBA00023172"/>
    </source>
</evidence>
<name>A0ABQ8L7W3_LABRO</name>
<dbReference type="PANTHER" id="PTHR35617">
    <property type="entry name" value="PHAGE_INTEGRASE DOMAIN-CONTAINING PROTEIN"/>
    <property type="match status" value="1"/>
</dbReference>
<comment type="caution">
    <text evidence="4">The sequence shown here is derived from an EMBL/GenBank/DDBJ whole genome shotgun (WGS) entry which is preliminary data.</text>
</comment>
<dbReference type="InterPro" id="IPR011010">
    <property type="entry name" value="DNA_brk_join_enz"/>
</dbReference>
<accession>A0ABQ8L7W3</accession>
<dbReference type="InterPro" id="IPR010998">
    <property type="entry name" value="Integrase_recombinase_N"/>
</dbReference>
<dbReference type="InterPro" id="IPR013762">
    <property type="entry name" value="Integrase-like_cat_sf"/>
</dbReference>
<keyword evidence="2" id="KW-0233">DNA recombination</keyword>
<proteinExistence type="predicted"/>
<dbReference type="EMBL" id="JACTAM010001258">
    <property type="protein sequence ID" value="KAI2646504.1"/>
    <property type="molecule type" value="Genomic_DNA"/>
</dbReference>
<protein>
    <submittedName>
        <fullName evidence="4">Uncharacterized protein</fullName>
    </submittedName>
</protein>